<accession>A0A8D6PRW9</accession>
<feature type="transmembrane region" description="Helical" evidence="1">
    <location>
        <begin position="30"/>
        <end position="50"/>
    </location>
</feature>
<reference evidence="2 3" key="1">
    <citation type="submission" date="2020-04" db="EMBL/GenBank/DDBJ databases">
        <authorList>
            <consortium name="Genoscope - CEA"/>
            <person name="William W."/>
        </authorList>
    </citation>
    <scope>NUCLEOTIDE SEQUENCE [LARGE SCALE GENOMIC DNA]</scope>
    <source>
        <strain evidence="2 3">SG7</strain>
    </source>
</reference>
<evidence type="ECO:0000313" key="3">
    <source>
        <dbReference type="Proteomes" id="UP000679213"/>
    </source>
</evidence>
<keyword evidence="1" id="KW-0812">Transmembrane</keyword>
<keyword evidence="1" id="KW-1133">Transmembrane helix</keyword>
<evidence type="ECO:0000256" key="1">
    <source>
        <dbReference type="SAM" id="Phobius"/>
    </source>
</evidence>
<sequence length="51" mass="6315">MILTFLYWEFILIKKYKKISETVILNSDQYWIFVLATTFDLYILIHYLHIV</sequence>
<proteinExistence type="predicted"/>
<keyword evidence="1" id="KW-0472">Membrane</keyword>
<name>A0A8D6PRW9_9EURY</name>
<keyword evidence="3" id="KW-1185">Reference proteome</keyword>
<protein>
    <submittedName>
        <fullName evidence="2">Uncharacterized protein</fullName>
    </submittedName>
</protein>
<organism evidence="2 3">
    <name type="scientific">Methanocaldococcus lauensis</name>
    <dbReference type="NCBI Taxonomy" id="2546128"/>
    <lineage>
        <taxon>Archaea</taxon>
        <taxon>Methanobacteriati</taxon>
        <taxon>Methanobacteriota</taxon>
        <taxon>Methanomada group</taxon>
        <taxon>Methanococci</taxon>
        <taxon>Methanococcales</taxon>
        <taxon>Methanocaldococcaceae</taxon>
        <taxon>Methanocaldococcus</taxon>
    </lineage>
</organism>
<dbReference type="KEGG" id="mesg:MLAUSG7_0172"/>
<dbReference type="Proteomes" id="UP000679213">
    <property type="component" value="Chromosome I"/>
</dbReference>
<dbReference type="AlphaFoldDB" id="A0A8D6PRW9"/>
<gene>
    <name evidence="2" type="ORF">MLAUSG7_0172</name>
</gene>
<dbReference type="EMBL" id="LR792632">
    <property type="protein sequence ID" value="CAB3287376.1"/>
    <property type="molecule type" value="Genomic_DNA"/>
</dbReference>
<evidence type="ECO:0000313" key="2">
    <source>
        <dbReference type="EMBL" id="CAB3287376.1"/>
    </source>
</evidence>